<evidence type="ECO:0000256" key="2">
    <source>
        <dbReference type="PIRSR" id="PIRSR601461-1"/>
    </source>
</evidence>
<dbReference type="EMBL" id="QKWP01000113">
    <property type="protein sequence ID" value="RIB27024.1"/>
    <property type="molecule type" value="Genomic_DNA"/>
</dbReference>
<protein>
    <submittedName>
        <fullName evidence="6">Aspartic peptidase domain-containing protein</fullName>
    </submittedName>
</protein>
<evidence type="ECO:0000313" key="7">
    <source>
        <dbReference type="Proteomes" id="UP000266673"/>
    </source>
</evidence>
<name>A0A397VWX2_9GLOM</name>
<dbReference type="AlphaFoldDB" id="A0A397VWX2"/>
<evidence type="ECO:0000259" key="5">
    <source>
        <dbReference type="PROSITE" id="PS51767"/>
    </source>
</evidence>
<feature type="signal peptide" evidence="4">
    <location>
        <begin position="1"/>
        <end position="19"/>
    </location>
</feature>
<feature type="disulfide bond" evidence="3">
    <location>
        <begin position="90"/>
        <end position="95"/>
    </location>
</feature>
<dbReference type="InterPro" id="IPR034164">
    <property type="entry name" value="Pepsin-like_dom"/>
</dbReference>
<evidence type="ECO:0000256" key="4">
    <source>
        <dbReference type="SAM" id="SignalP"/>
    </source>
</evidence>
<dbReference type="SUPFAM" id="SSF50630">
    <property type="entry name" value="Acid proteases"/>
    <property type="match status" value="1"/>
</dbReference>
<dbReference type="GO" id="GO:0006508">
    <property type="term" value="P:proteolysis"/>
    <property type="evidence" value="ECO:0007669"/>
    <property type="project" value="InterPro"/>
</dbReference>
<accession>A0A397VWX2</accession>
<dbReference type="OrthoDB" id="15189at2759"/>
<dbReference type="Pfam" id="PF00026">
    <property type="entry name" value="Asp"/>
    <property type="match status" value="1"/>
</dbReference>
<sequence length="371" mass="41275">MRALHILTFAIAIFLYVDALPYDKPKVHTIPLKPRSITRRRFSKRAIGSMQLSVDRGYYGQITFGTGTPQNFDILFDTGSGSLFVLDKNCDSPECNDKPKYDPDVDKSFSPIDGKYFFIDYADGSEIKGNSGKTTIVIAGISVEAQEFGLADEVSGDFDHPWEGIMGMELIDTSGNQQITPITNLINNTQQLDNPQFSFLLGRKDQSPSELTIGGSNPDRYHADTLTFTQLVDDNDGQWEIPIDNCVVEGEELNLEGRTGFIDTGTERIFMPPDDAHDFYSKIYDAEDDGDGTYKLDCGSVYDVALEFSGKTWDIAPQDFTVEIAKDICIGAVIYDENVPESKWVIGSAFLRNVYTIFDQGNRKVGFAQLA</sequence>
<dbReference type="Proteomes" id="UP000266673">
    <property type="component" value="Unassembled WGS sequence"/>
</dbReference>
<dbReference type="PANTHER" id="PTHR47966:SF51">
    <property type="entry name" value="BETA-SITE APP-CLEAVING ENZYME, ISOFORM A-RELATED"/>
    <property type="match status" value="1"/>
</dbReference>
<dbReference type="InterPro" id="IPR033121">
    <property type="entry name" value="PEPTIDASE_A1"/>
</dbReference>
<keyword evidence="3" id="KW-1015">Disulfide bond</keyword>
<gene>
    <name evidence="6" type="ORF">C2G38_2012281</name>
</gene>
<comment type="caution">
    <text evidence="6">The sequence shown here is derived from an EMBL/GenBank/DDBJ whole genome shotgun (WGS) entry which is preliminary data.</text>
</comment>
<dbReference type="PANTHER" id="PTHR47966">
    <property type="entry name" value="BETA-SITE APP-CLEAVING ENZYME, ISOFORM A-RELATED"/>
    <property type="match status" value="1"/>
</dbReference>
<dbReference type="InterPro" id="IPR001461">
    <property type="entry name" value="Aspartic_peptidase_A1"/>
</dbReference>
<keyword evidence="7" id="KW-1185">Reference proteome</keyword>
<keyword evidence="4" id="KW-0732">Signal</keyword>
<reference evidence="6 7" key="1">
    <citation type="submission" date="2018-06" db="EMBL/GenBank/DDBJ databases">
        <title>Comparative genomics reveals the genomic features of Rhizophagus irregularis, R. cerebriforme, R. diaphanum and Gigaspora rosea, and their symbiotic lifestyle signature.</title>
        <authorList>
            <person name="Morin E."/>
            <person name="San Clemente H."/>
            <person name="Chen E.C.H."/>
            <person name="De La Providencia I."/>
            <person name="Hainaut M."/>
            <person name="Kuo A."/>
            <person name="Kohler A."/>
            <person name="Murat C."/>
            <person name="Tang N."/>
            <person name="Roy S."/>
            <person name="Loubradou J."/>
            <person name="Henrissat B."/>
            <person name="Grigoriev I.V."/>
            <person name="Corradi N."/>
            <person name="Roux C."/>
            <person name="Martin F.M."/>
        </authorList>
    </citation>
    <scope>NUCLEOTIDE SEQUENCE [LARGE SCALE GENOMIC DNA]</scope>
    <source>
        <strain evidence="6 7">DAOM 194757</strain>
    </source>
</reference>
<dbReference type="PRINTS" id="PR00792">
    <property type="entry name" value="PEPSIN"/>
</dbReference>
<evidence type="ECO:0000256" key="1">
    <source>
        <dbReference type="ARBA" id="ARBA00007447"/>
    </source>
</evidence>
<comment type="similarity">
    <text evidence="1">Belongs to the peptidase A1 family.</text>
</comment>
<feature type="active site" evidence="2">
    <location>
        <position position="77"/>
    </location>
</feature>
<proteinExistence type="inferred from homology"/>
<dbReference type="STRING" id="44941.A0A397VWX2"/>
<evidence type="ECO:0000256" key="3">
    <source>
        <dbReference type="PIRSR" id="PIRSR601461-2"/>
    </source>
</evidence>
<dbReference type="GO" id="GO:0004190">
    <property type="term" value="F:aspartic-type endopeptidase activity"/>
    <property type="evidence" value="ECO:0007669"/>
    <property type="project" value="InterPro"/>
</dbReference>
<organism evidence="6 7">
    <name type="scientific">Gigaspora rosea</name>
    <dbReference type="NCBI Taxonomy" id="44941"/>
    <lineage>
        <taxon>Eukaryota</taxon>
        <taxon>Fungi</taxon>
        <taxon>Fungi incertae sedis</taxon>
        <taxon>Mucoromycota</taxon>
        <taxon>Glomeromycotina</taxon>
        <taxon>Glomeromycetes</taxon>
        <taxon>Diversisporales</taxon>
        <taxon>Gigasporaceae</taxon>
        <taxon>Gigaspora</taxon>
    </lineage>
</organism>
<evidence type="ECO:0000313" key="6">
    <source>
        <dbReference type="EMBL" id="RIB27024.1"/>
    </source>
</evidence>
<feature type="active site" evidence="2">
    <location>
        <position position="263"/>
    </location>
</feature>
<feature type="chain" id="PRO_5017200629" evidence="4">
    <location>
        <begin position="20"/>
        <end position="371"/>
    </location>
</feature>
<feature type="domain" description="Peptidase A1" evidence="5">
    <location>
        <begin position="58"/>
        <end position="368"/>
    </location>
</feature>
<dbReference type="Gene3D" id="2.40.70.10">
    <property type="entry name" value="Acid Proteases"/>
    <property type="match status" value="2"/>
</dbReference>
<dbReference type="PROSITE" id="PS51767">
    <property type="entry name" value="PEPTIDASE_A1"/>
    <property type="match status" value="1"/>
</dbReference>
<dbReference type="InterPro" id="IPR021109">
    <property type="entry name" value="Peptidase_aspartic_dom_sf"/>
</dbReference>
<dbReference type="CDD" id="cd05471">
    <property type="entry name" value="pepsin_like"/>
    <property type="match status" value="1"/>
</dbReference>